<gene>
    <name evidence="2" type="ORF">FRZ44_27290</name>
</gene>
<name>A0A5J6MJ84_9PROT</name>
<sequence>MKDADKGHSIVKLPGLGPDAETPSGRVDFTRSDMEMIRVYEDLMDILMAKRIILLTDFPQAAQEKIVKRKKLRSSLAPITGMFAADDEGVGLI</sequence>
<dbReference type="Proteomes" id="UP000326202">
    <property type="component" value="Chromosome"/>
</dbReference>
<protein>
    <submittedName>
        <fullName evidence="2">Uncharacterized protein</fullName>
    </submittedName>
</protein>
<feature type="region of interest" description="Disordered" evidence="1">
    <location>
        <begin position="1"/>
        <end position="27"/>
    </location>
</feature>
<dbReference type="AlphaFoldDB" id="A0A5J6MJ84"/>
<dbReference type="OrthoDB" id="8527830at2"/>
<proteinExistence type="predicted"/>
<evidence type="ECO:0000313" key="3">
    <source>
        <dbReference type="Proteomes" id="UP000326202"/>
    </source>
</evidence>
<evidence type="ECO:0000313" key="2">
    <source>
        <dbReference type="EMBL" id="QEX17429.1"/>
    </source>
</evidence>
<reference evidence="2 3" key="1">
    <citation type="submission" date="2019-08" db="EMBL/GenBank/DDBJ databases">
        <title>Hyperibacter terrae gen. nov., sp. nov. and Hyperibacter viscosus sp. nov., two new members in the family Rhodospirillaceae isolated from the rhizosphere of Hypericum perforatum.</title>
        <authorList>
            <person name="Noviana Z."/>
        </authorList>
    </citation>
    <scope>NUCLEOTIDE SEQUENCE [LARGE SCALE GENOMIC DNA]</scope>
    <source>
        <strain evidence="2 3">R5913</strain>
    </source>
</reference>
<dbReference type="EMBL" id="CP042906">
    <property type="protein sequence ID" value="QEX17429.1"/>
    <property type="molecule type" value="Genomic_DNA"/>
</dbReference>
<dbReference type="KEGG" id="htq:FRZ44_27290"/>
<dbReference type="RefSeq" id="WP_151177695.1">
    <property type="nucleotide sequence ID" value="NZ_CP042906.1"/>
</dbReference>
<evidence type="ECO:0000256" key="1">
    <source>
        <dbReference type="SAM" id="MobiDB-lite"/>
    </source>
</evidence>
<keyword evidence="3" id="KW-1185">Reference proteome</keyword>
<organism evidence="2 3">
    <name type="scientific">Hypericibacter terrae</name>
    <dbReference type="NCBI Taxonomy" id="2602015"/>
    <lineage>
        <taxon>Bacteria</taxon>
        <taxon>Pseudomonadati</taxon>
        <taxon>Pseudomonadota</taxon>
        <taxon>Alphaproteobacteria</taxon>
        <taxon>Rhodospirillales</taxon>
        <taxon>Dongiaceae</taxon>
        <taxon>Hypericibacter</taxon>
    </lineage>
</organism>
<accession>A0A5J6MJ84</accession>